<dbReference type="Pfam" id="PF21235">
    <property type="entry name" value="UBA_ARI1"/>
    <property type="match status" value="1"/>
</dbReference>
<feature type="domain" description="RING-type" evidence="11">
    <location>
        <begin position="176"/>
        <end position="387"/>
    </location>
</feature>
<dbReference type="OrthoDB" id="10009520at2759"/>
<evidence type="ECO:0000256" key="5">
    <source>
        <dbReference type="ARBA" id="ARBA00022723"/>
    </source>
</evidence>
<dbReference type="FunFam" id="3.30.40.10:FF:000019">
    <property type="entry name" value="RBR-type E3 ubiquitin transferase"/>
    <property type="match status" value="1"/>
</dbReference>
<dbReference type="GO" id="GO:0016567">
    <property type="term" value="P:protein ubiquitination"/>
    <property type="evidence" value="ECO:0007669"/>
    <property type="project" value="InterPro"/>
</dbReference>
<reference evidence="12 13" key="1">
    <citation type="journal article" date="2013" name="BMC Genomics">
        <title>Reconstruction of the lipid metabolism for the microalga Monoraphidium neglectum from its genome sequence reveals characteristics suitable for biofuel production.</title>
        <authorList>
            <person name="Bogen C."/>
            <person name="Al-Dilaimi A."/>
            <person name="Albersmeier A."/>
            <person name="Wichmann J."/>
            <person name="Grundmann M."/>
            <person name="Rupp O."/>
            <person name="Lauersen K.J."/>
            <person name="Blifernez-Klassen O."/>
            <person name="Kalinowski J."/>
            <person name="Goesmann A."/>
            <person name="Mussgnug J.H."/>
            <person name="Kruse O."/>
        </authorList>
    </citation>
    <scope>NUCLEOTIDE SEQUENCE [LARGE SCALE GENOMIC DNA]</scope>
    <source>
        <strain evidence="12 13">SAG 48.87</strain>
    </source>
</reference>
<feature type="compositionally biased region" description="Acidic residues" evidence="10">
    <location>
        <begin position="33"/>
        <end position="45"/>
    </location>
</feature>
<sequence>MSVRSLCMRDAHEDEDSHAGSGSEKDIMSGSEVQEEDQQQSDDDGGGSGSCGLDSGDEDEGDTGGGSSDEGADLGALDEGTAGGSGSKSSLGYRVITAGSIKRLQQGAIDEVCAIWGCGGSIAKALLMSYMWDKERLMSDLGDKGQERVFKAAGLAVGLSAAAASTSTAAVTQTGGVMTCTVCMSAHPAAQCASNSCGHAFCCDCWQGHLAVQISEGKARHVVCMSYKCGVVCDEELVDRVIQDEPQLLAKYRQSHLESYLEDNPRVAFCPSTPWCGNAIQVESDPYVEPECPCGVSFCFKCRKEPHSPCTCKMWEMWEEKVSGDSETRNWLQANTKPCPKCSKPVEKNGGCNLVVCKCGQDEMDARMTEAARNHKRYMFYFERFKNHADSIQKEKANRAKLLARIAASEHDGVHARDFSWLVGAVDQLRTARRVLCNSYAFAYFFFGGALFAEDFTPQQNKINQDLFEDNQEMLAAEVERLSGLADRAAEGLSLDADQRFTTINSSTNVRTRCANLFSMIEADLLAKVSTLGAHIAVPRF</sequence>
<comment type="catalytic activity">
    <reaction evidence="1">
        <text>[E2 ubiquitin-conjugating enzyme]-S-ubiquitinyl-L-cysteine + [acceptor protein]-L-lysine = [E2 ubiquitin-conjugating enzyme]-L-cysteine + [acceptor protein]-N(6)-ubiquitinyl-L-lysine.</text>
        <dbReference type="EC" id="2.3.2.31"/>
    </reaction>
</comment>
<evidence type="ECO:0000256" key="7">
    <source>
        <dbReference type="ARBA" id="ARBA00022771"/>
    </source>
</evidence>
<dbReference type="InterPro" id="IPR031127">
    <property type="entry name" value="E3_UB_ligase_RBR"/>
</dbReference>
<evidence type="ECO:0000256" key="10">
    <source>
        <dbReference type="SAM" id="MobiDB-lite"/>
    </source>
</evidence>
<dbReference type="InterPro" id="IPR048962">
    <property type="entry name" value="ARIH1-like_UBL"/>
</dbReference>
<dbReference type="STRING" id="145388.A0A0D2MZI9"/>
<keyword evidence="8" id="KW-0833">Ubl conjugation pathway</keyword>
<evidence type="ECO:0000313" key="13">
    <source>
        <dbReference type="Proteomes" id="UP000054498"/>
    </source>
</evidence>
<dbReference type="Pfam" id="PF01485">
    <property type="entry name" value="IBR"/>
    <property type="match status" value="1"/>
</dbReference>
<evidence type="ECO:0000259" key="11">
    <source>
        <dbReference type="PROSITE" id="PS51873"/>
    </source>
</evidence>
<accession>A0A0D2MZI9</accession>
<dbReference type="AlphaFoldDB" id="A0A0D2MZI9"/>
<dbReference type="GO" id="GO:0008270">
    <property type="term" value="F:zinc ion binding"/>
    <property type="evidence" value="ECO:0007669"/>
    <property type="project" value="UniProtKB-KW"/>
</dbReference>
<keyword evidence="4" id="KW-0808">Transferase</keyword>
<dbReference type="GeneID" id="25726243"/>
<dbReference type="Pfam" id="PF19422">
    <property type="entry name" value="Ariadne"/>
    <property type="match status" value="1"/>
</dbReference>
<evidence type="ECO:0000256" key="8">
    <source>
        <dbReference type="ARBA" id="ARBA00022786"/>
    </source>
</evidence>
<keyword evidence="7" id="KW-0863">Zinc-finger</keyword>
<evidence type="ECO:0000256" key="2">
    <source>
        <dbReference type="ARBA" id="ARBA00003976"/>
    </source>
</evidence>
<dbReference type="CDD" id="cd20346">
    <property type="entry name" value="BRcat_RBR_ANKIB1"/>
    <property type="match status" value="1"/>
</dbReference>
<dbReference type="RefSeq" id="XP_013906854.1">
    <property type="nucleotide sequence ID" value="XM_014051400.1"/>
</dbReference>
<dbReference type="InterPro" id="IPR045840">
    <property type="entry name" value="Ariadne"/>
</dbReference>
<dbReference type="EC" id="2.3.2.31" evidence="3"/>
<dbReference type="InterPro" id="IPR044066">
    <property type="entry name" value="TRIAD_supradom"/>
</dbReference>
<keyword evidence="5" id="KW-0479">Metal-binding</keyword>
<protein>
    <recommendedName>
        <fullName evidence="3">RBR-type E3 ubiquitin transferase</fullName>
        <ecNumber evidence="3">2.3.2.31</ecNumber>
    </recommendedName>
</protein>
<evidence type="ECO:0000256" key="6">
    <source>
        <dbReference type="ARBA" id="ARBA00022737"/>
    </source>
</evidence>
<dbReference type="GO" id="GO:0061630">
    <property type="term" value="F:ubiquitin protein ligase activity"/>
    <property type="evidence" value="ECO:0007669"/>
    <property type="project" value="UniProtKB-EC"/>
</dbReference>
<dbReference type="InterPro" id="IPR002867">
    <property type="entry name" value="IBR_dom"/>
</dbReference>
<dbReference type="Proteomes" id="UP000054498">
    <property type="component" value="Unassembled WGS sequence"/>
</dbReference>
<name>A0A0D2MZI9_9CHLO</name>
<comment type="function">
    <text evidence="2">Might act as an E3 ubiquitin-protein ligase, or as part of E3 complex, which accepts ubiquitin from specific E2 ubiquitin-conjugating enzymes and then transfers it to substrates.</text>
</comment>
<dbReference type="InterPro" id="IPR013083">
    <property type="entry name" value="Znf_RING/FYVE/PHD"/>
</dbReference>
<evidence type="ECO:0000256" key="9">
    <source>
        <dbReference type="ARBA" id="ARBA00022833"/>
    </source>
</evidence>
<feature type="compositionally biased region" description="Basic and acidic residues" evidence="10">
    <location>
        <begin position="7"/>
        <end position="27"/>
    </location>
</feature>
<dbReference type="SUPFAM" id="SSF57850">
    <property type="entry name" value="RING/U-box"/>
    <property type="match status" value="3"/>
</dbReference>
<dbReference type="SMART" id="SM00647">
    <property type="entry name" value="IBR"/>
    <property type="match status" value="1"/>
</dbReference>
<dbReference type="PANTHER" id="PTHR11685">
    <property type="entry name" value="RBR FAMILY RING FINGER AND IBR DOMAIN-CONTAINING"/>
    <property type="match status" value="1"/>
</dbReference>
<dbReference type="KEGG" id="mng:MNEG_0125"/>
<gene>
    <name evidence="12" type="ORF">MNEG_0125</name>
</gene>
<proteinExistence type="predicted"/>
<dbReference type="Gene3D" id="1.20.120.1750">
    <property type="match status" value="2"/>
</dbReference>
<dbReference type="PROSITE" id="PS51873">
    <property type="entry name" value="TRIAD"/>
    <property type="match status" value="1"/>
</dbReference>
<keyword evidence="6" id="KW-0677">Repeat</keyword>
<evidence type="ECO:0000256" key="3">
    <source>
        <dbReference type="ARBA" id="ARBA00012251"/>
    </source>
</evidence>
<evidence type="ECO:0000256" key="4">
    <source>
        <dbReference type="ARBA" id="ARBA00022679"/>
    </source>
</evidence>
<evidence type="ECO:0000256" key="1">
    <source>
        <dbReference type="ARBA" id="ARBA00001798"/>
    </source>
</evidence>
<keyword evidence="9" id="KW-0862">Zinc</keyword>
<dbReference type="Gene3D" id="3.30.40.10">
    <property type="entry name" value="Zinc/RING finger domain, C3HC4 (zinc finger)"/>
    <property type="match status" value="1"/>
</dbReference>
<feature type="region of interest" description="Disordered" evidence="10">
    <location>
        <begin position="1"/>
        <end position="88"/>
    </location>
</feature>
<evidence type="ECO:0000313" key="12">
    <source>
        <dbReference type="EMBL" id="KIZ07835.1"/>
    </source>
</evidence>
<dbReference type="EMBL" id="KK100229">
    <property type="protein sequence ID" value="KIZ07835.1"/>
    <property type="molecule type" value="Genomic_DNA"/>
</dbReference>
<keyword evidence="13" id="KW-1185">Reference proteome</keyword>
<organism evidence="12 13">
    <name type="scientific">Monoraphidium neglectum</name>
    <dbReference type="NCBI Taxonomy" id="145388"/>
    <lineage>
        <taxon>Eukaryota</taxon>
        <taxon>Viridiplantae</taxon>
        <taxon>Chlorophyta</taxon>
        <taxon>core chlorophytes</taxon>
        <taxon>Chlorophyceae</taxon>
        <taxon>CS clade</taxon>
        <taxon>Sphaeropleales</taxon>
        <taxon>Selenastraceae</taxon>
        <taxon>Monoraphidium</taxon>
    </lineage>
</organism>